<dbReference type="SUPFAM" id="SSF56281">
    <property type="entry name" value="Metallo-hydrolase/oxidoreductase"/>
    <property type="match status" value="1"/>
</dbReference>
<dbReference type="GO" id="GO:0005737">
    <property type="term" value="C:cytoplasm"/>
    <property type="evidence" value="ECO:0007669"/>
    <property type="project" value="TreeGrafter"/>
</dbReference>
<organism evidence="4">
    <name type="scientific">Chlorella variabilis</name>
    <name type="common">Green alga</name>
    <dbReference type="NCBI Taxonomy" id="554065"/>
    <lineage>
        <taxon>Eukaryota</taxon>
        <taxon>Viridiplantae</taxon>
        <taxon>Chlorophyta</taxon>
        <taxon>core chlorophytes</taxon>
        <taxon>Trebouxiophyceae</taxon>
        <taxon>Chlorellales</taxon>
        <taxon>Chlorellaceae</taxon>
        <taxon>Chlorella clade</taxon>
        <taxon>Chlorella</taxon>
    </lineage>
</organism>
<dbReference type="Pfam" id="PF12706">
    <property type="entry name" value="Lactamase_B_2"/>
    <property type="match status" value="1"/>
</dbReference>
<dbReference type="OrthoDB" id="332863at2759"/>
<evidence type="ECO:0000313" key="4">
    <source>
        <dbReference type="Proteomes" id="UP000008141"/>
    </source>
</evidence>
<dbReference type="RefSeq" id="XP_005846198.1">
    <property type="nucleotide sequence ID" value="XM_005846136.1"/>
</dbReference>
<evidence type="ECO:0000259" key="2">
    <source>
        <dbReference type="Pfam" id="PF12706"/>
    </source>
</evidence>
<name>E1ZJ92_CHLVA</name>
<protein>
    <recommendedName>
        <fullName evidence="2">Metallo-beta-lactamase domain-containing protein</fullName>
    </recommendedName>
</protein>
<dbReference type="InParanoid" id="E1ZJ92"/>
<dbReference type="InterPro" id="IPR001279">
    <property type="entry name" value="Metallo-B-lactamas"/>
</dbReference>
<dbReference type="Gene3D" id="3.60.15.10">
    <property type="entry name" value="Ribonuclease Z/Hydroxyacylglutathione hydrolase-like"/>
    <property type="match status" value="1"/>
</dbReference>
<dbReference type="AlphaFoldDB" id="E1ZJ92"/>
<dbReference type="STRING" id="554065.E1ZJ92"/>
<evidence type="ECO:0000256" key="1">
    <source>
        <dbReference type="SAM" id="MobiDB-lite"/>
    </source>
</evidence>
<dbReference type="KEGG" id="cvr:CHLNCDRAFT_25371"/>
<proteinExistence type="predicted"/>
<dbReference type="PANTHER" id="PTHR15032:SF4">
    <property type="entry name" value="N-ACYL-PHOSPHATIDYLETHANOLAMINE-HYDROLYZING PHOSPHOLIPASE D"/>
    <property type="match status" value="1"/>
</dbReference>
<dbReference type="eggNOG" id="KOG3798">
    <property type="taxonomic scope" value="Eukaryota"/>
</dbReference>
<sequence>RHGRFDNPWPTWEARRQHPSYSSCNPAAVPNKGRRSLPSATLCQGLPAHAPAPTRLLPAGDAVQATWVGHSTLLVQLEGLAFLTDPVFSQRCSPVQFVGPRRVVPPAFPLDHPDLPKIDAVLLSHNHYDHLDKGSVKQLNSRFGGRLRWYVPLGLKSWFTERGVSNVVELDWWQEAAHPNSSVRVVLTPAQHWSMRSPWSRKASLWGGWAVLGERRRFWFAGDSGYAPVFSEIGQRLGPFDLSAIPTGAYEPRWFMKPQHIDPAEAVQVHRDVRSMRSVACHHATFCLTDEPMDEPSKRLPRELAKAQLPADAFVSLRHGATLATAGGRTLNQPALLPVGP</sequence>
<dbReference type="EMBL" id="GL433849">
    <property type="protein sequence ID" value="EFN54096.1"/>
    <property type="molecule type" value="Genomic_DNA"/>
</dbReference>
<dbReference type="OMA" id="QHWTRRT"/>
<gene>
    <name evidence="3" type="ORF">CHLNCDRAFT_25371</name>
</gene>
<feature type="domain" description="Metallo-beta-lactamase" evidence="2">
    <location>
        <begin position="82"/>
        <end position="283"/>
    </location>
</feature>
<accession>E1ZJ92</accession>
<keyword evidence="4" id="KW-1185">Reference proteome</keyword>
<reference evidence="3 4" key="1">
    <citation type="journal article" date="2010" name="Plant Cell">
        <title>The Chlorella variabilis NC64A genome reveals adaptation to photosymbiosis, coevolution with viruses, and cryptic sex.</title>
        <authorList>
            <person name="Blanc G."/>
            <person name="Duncan G."/>
            <person name="Agarkova I."/>
            <person name="Borodovsky M."/>
            <person name="Gurnon J."/>
            <person name="Kuo A."/>
            <person name="Lindquist E."/>
            <person name="Lucas S."/>
            <person name="Pangilinan J."/>
            <person name="Polle J."/>
            <person name="Salamov A."/>
            <person name="Terry A."/>
            <person name="Yamada T."/>
            <person name="Dunigan D.D."/>
            <person name="Grigoriev I.V."/>
            <person name="Claverie J.M."/>
            <person name="Van Etten J.L."/>
        </authorList>
    </citation>
    <scope>NUCLEOTIDE SEQUENCE [LARGE SCALE GENOMIC DNA]</scope>
    <source>
        <strain evidence="3 4">NC64A</strain>
    </source>
</reference>
<dbReference type="CDD" id="cd16283">
    <property type="entry name" value="RomA-like_MBL-fold"/>
    <property type="match status" value="1"/>
</dbReference>
<feature type="region of interest" description="Disordered" evidence="1">
    <location>
        <begin position="16"/>
        <end position="36"/>
    </location>
</feature>
<dbReference type="PANTHER" id="PTHR15032">
    <property type="entry name" value="N-ACYL-PHOSPHATIDYLETHANOLAMINE-HYDROLYZING PHOSPHOLIPASE D"/>
    <property type="match status" value="1"/>
</dbReference>
<dbReference type="GeneID" id="17353283"/>
<dbReference type="Proteomes" id="UP000008141">
    <property type="component" value="Unassembled WGS sequence"/>
</dbReference>
<feature type="non-terminal residue" evidence="3">
    <location>
        <position position="1"/>
    </location>
</feature>
<dbReference type="InterPro" id="IPR036866">
    <property type="entry name" value="RibonucZ/Hydroxyglut_hydro"/>
</dbReference>
<evidence type="ECO:0000313" key="3">
    <source>
        <dbReference type="EMBL" id="EFN54096.1"/>
    </source>
</evidence>